<gene>
    <name evidence="1" type="ORF">F5144DRAFT_356876</name>
</gene>
<name>A0ACB7P070_9PEZI</name>
<comment type="caution">
    <text evidence="1">The sequence shown here is derived from an EMBL/GenBank/DDBJ whole genome shotgun (WGS) entry which is preliminary data.</text>
</comment>
<protein>
    <submittedName>
        <fullName evidence="1">Uncharacterized protein</fullName>
    </submittedName>
</protein>
<keyword evidence="2" id="KW-1185">Reference proteome</keyword>
<proteinExistence type="predicted"/>
<accession>A0ACB7P070</accession>
<reference evidence="1 2" key="1">
    <citation type="journal article" date="2021" name="Nat. Commun.">
        <title>Genetic determinants of endophytism in the Arabidopsis root mycobiome.</title>
        <authorList>
            <person name="Mesny F."/>
            <person name="Miyauchi S."/>
            <person name="Thiergart T."/>
            <person name="Pickel B."/>
            <person name="Atanasova L."/>
            <person name="Karlsson M."/>
            <person name="Huettel B."/>
            <person name="Barry K.W."/>
            <person name="Haridas S."/>
            <person name="Chen C."/>
            <person name="Bauer D."/>
            <person name="Andreopoulos W."/>
            <person name="Pangilinan J."/>
            <person name="LaButti K."/>
            <person name="Riley R."/>
            <person name="Lipzen A."/>
            <person name="Clum A."/>
            <person name="Drula E."/>
            <person name="Henrissat B."/>
            <person name="Kohler A."/>
            <person name="Grigoriev I.V."/>
            <person name="Martin F.M."/>
            <person name="Hacquard S."/>
        </authorList>
    </citation>
    <scope>NUCLEOTIDE SEQUENCE [LARGE SCALE GENOMIC DNA]</scope>
    <source>
        <strain evidence="1 2">MPI-SDFR-AT-0079</strain>
    </source>
</reference>
<evidence type="ECO:0000313" key="1">
    <source>
        <dbReference type="EMBL" id="KAH6623263.1"/>
    </source>
</evidence>
<dbReference type="EMBL" id="JAGIZQ010000006">
    <property type="protein sequence ID" value="KAH6623263.1"/>
    <property type="molecule type" value="Genomic_DNA"/>
</dbReference>
<sequence>MPEPGTTRATSGQVHSRIKHTTLSLLLLLCAGADMSGSQSHRWPIRKRVSMSRPGGSSCSLVIVRWQKPPPATIAGGVSPLDEPAQSQVRILLSASCRVFRSLVSTCRTLPMVACAQTGSH</sequence>
<organism evidence="1 2">
    <name type="scientific">Chaetomium tenue</name>
    <dbReference type="NCBI Taxonomy" id="1854479"/>
    <lineage>
        <taxon>Eukaryota</taxon>
        <taxon>Fungi</taxon>
        <taxon>Dikarya</taxon>
        <taxon>Ascomycota</taxon>
        <taxon>Pezizomycotina</taxon>
        <taxon>Sordariomycetes</taxon>
        <taxon>Sordariomycetidae</taxon>
        <taxon>Sordariales</taxon>
        <taxon>Chaetomiaceae</taxon>
        <taxon>Chaetomium</taxon>
    </lineage>
</organism>
<evidence type="ECO:0000313" key="2">
    <source>
        <dbReference type="Proteomes" id="UP000724584"/>
    </source>
</evidence>
<dbReference type="Proteomes" id="UP000724584">
    <property type="component" value="Unassembled WGS sequence"/>
</dbReference>